<organism evidence="2 3">
    <name type="scientific">Paraburkholderia solisilvae</name>
    <dbReference type="NCBI Taxonomy" id="624376"/>
    <lineage>
        <taxon>Bacteria</taxon>
        <taxon>Pseudomonadati</taxon>
        <taxon>Pseudomonadota</taxon>
        <taxon>Betaproteobacteria</taxon>
        <taxon>Burkholderiales</taxon>
        <taxon>Burkholderiaceae</taxon>
        <taxon>Paraburkholderia</taxon>
    </lineage>
</organism>
<dbReference type="AlphaFoldDB" id="A0A6J5E2U4"/>
<sequence>MATGESSGSSASQVGKSALCRLLGWSRPKLDLRLETDAVFPVLQRGAQGGGWRFDPAAVLDYLQGDIGLEQGMPREPGHACDDAASAARQRPAVTHAGEHSARQRRDVVQAEILEEKLRRDRGELVLTKDVRHITTIMLTHIGKRLDQLGDDLCARFAAADAGGVAAIRSVINELQASARRDVGSFFEDRSP</sequence>
<accession>A0A6J5E2U4</accession>
<evidence type="ECO:0000256" key="1">
    <source>
        <dbReference type="SAM" id="MobiDB-lite"/>
    </source>
</evidence>
<evidence type="ECO:0000313" key="2">
    <source>
        <dbReference type="EMBL" id="CAB3759405.1"/>
    </source>
</evidence>
<reference evidence="2 3" key="1">
    <citation type="submission" date="2020-04" db="EMBL/GenBank/DDBJ databases">
        <authorList>
            <person name="De Canck E."/>
        </authorList>
    </citation>
    <scope>NUCLEOTIDE SEQUENCE [LARGE SCALE GENOMIC DNA]</scope>
    <source>
        <strain evidence="2 3">LMG 29739</strain>
    </source>
</reference>
<dbReference type="Proteomes" id="UP000494329">
    <property type="component" value="Unassembled WGS sequence"/>
</dbReference>
<name>A0A6J5E2U4_9BURK</name>
<dbReference type="Gene3D" id="1.10.10.10">
    <property type="entry name" value="Winged helix-like DNA-binding domain superfamily/Winged helix DNA-binding domain"/>
    <property type="match status" value="1"/>
</dbReference>
<evidence type="ECO:0008006" key="4">
    <source>
        <dbReference type="Google" id="ProtNLM"/>
    </source>
</evidence>
<feature type="region of interest" description="Disordered" evidence="1">
    <location>
        <begin position="78"/>
        <end position="103"/>
    </location>
</feature>
<keyword evidence="3" id="KW-1185">Reference proteome</keyword>
<proteinExistence type="predicted"/>
<gene>
    <name evidence="2" type="ORF">LMG29739_03145</name>
</gene>
<protein>
    <recommendedName>
        <fullName evidence="4">Terminase small subunit</fullName>
    </recommendedName>
</protein>
<evidence type="ECO:0000313" key="3">
    <source>
        <dbReference type="Proteomes" id="UP000494329"/>
    </source>
</evidence>
<dbReference type="InterPro" id="IPR036388">
    <property type="entry name" value="WH-like_DNA-bd_sf"/>
</dbReference>
<dbReference type="RefSeq" id="WP_175111849.1">
    <property type="nucleotide sequence ID" value="NZ_CADIKF010000023.1"/>
</dbReference>
<dbReference type="EMBL" id="CADIKF010000023">
    <property type="protein sequence ID" value="CAB3759405.1"/>
    <property type="molecule type" value="Genomic_DNA"/>
</dbReference>